<dbReference type="InterPro" id="IPR003689">
    <property type="entry name" value="ZIP"/>
</dbReference>
<feature type="transmembrane region" description="Helical" evidence="5">
    <location>
        <begin position="6"/>
        <end position="31"/>
    </location>
</feature>
<dbReference type="EMBL" id="CP015136">
    <property type="protein sequence ID" value="AMY07336.1"/>
    <property type="molecule type" value="Genomic_DNA"/>
</dbReference>
<reference evidence="6 7" key="1">
    <citation type="journal article" date="2016" name="Genome Announc.">
        <title>First Complete Genome Sequence of a Subdivision 6 Acidobacterium Strain.</title>
        <authorList>
            <person name="Huang S."/>
            <person name="Vieira S."/>
            <person name="Bunk B."/>
            <person name="Riedel T."/>
            <person name="Sproer C."/>
            <person name="Overmann J."/>
        </authorList>
    </citation>
    <scope>NUCLEOTIDE SEQUENCE [LARGE SCALE GENOMIC DNA]</scope>
    <source>
        <strain evidence="7">DSM 100886 HEG_-6_39</strain>
    </source>
</reference>
<feature type="transmembrane region" description="Helical" evidence="5">
    <location>
        <begin position="196"/>
        <end position="213"/>
    </location>
</feature>
<keyword evidence="4 5" id="KW-0472">Membrane</keyword>
<keyword evidence="3 5" id="KW-1133">Transmembrane helix</keyword>
<evidence type="ECO:0000256" key="2">
    <source>
        <dbReference type="ARBA" id="ARBA00022692"/>
    </source>
</evidence>
<dbReference type="STRING" id="1855912.LuPra_00503"/>
<keyword evidence="7" id="KW-1185">Reference proteome</keyword>
<evidence type="ECO:0000313" key="7">
    <source>
        <dbReference type="Proteomes" id="UP000076079"/>
    </source>
</evidence>
<name>A0A143PFY7_LUTPR</name>
<reference evidence="7" key="2">
    <citation type="submission" date="2016-04" db="EMBL/GenBank/DDBJ databases">
        <title>First Complete Genome Sequence of a Subdivision 6 Acidobacterium.</title>
        <authorList>
            <person name="Huang S."/>
            <person name="Vieira S."/>
            <person name="Bunk B."/>
            <person name="Riedel T."/>
            <person name="Sproeer C."/>
            <person name="Overmann J."/>
        </authorList>
    </citation>
    <scope>NUCLEOTIDE SEQUENCE [LARGE SCALE GENOMIC DNA]</scope>
    <source>
        <strain evidence="7">DSM 100886 HEG_-6_39</strain>
    </source>
</reference>
<dbReference type="PATRIC" id="fig|1813736.3.peg.529"/>
<protein>
    <submittedName>
        <fullName evidence="6">Zinc transporter ZupT</fullName>
    </submittedName>
</protein>
<accession>A0A143PFY7</accession>
<keyword evidence="2 5" id="KW-0812">Transmembrane</keyword>
<dbReference type="PANTHER" id="PTHR16950">
    <property type="entry name" value="ZINC TRANSPORTER SLC39A7 HISTIDINE-RICH MEMBRANE PROTEIN KE4"/>
    <property type="match status" value="1"/>
</dbReference>
<sequence>MSVSPFVLAMALSAAGSFLGVLVASGIYLFGDEARERLVSWLVSYAVGTLLGLSLLHLVPKALETLPSERALGALLLGILTFFILEKLVLWRHCHDTHECEVHNSAASLVIVGDAFHTFVDGAIIAAATLTSPWLGVTTALAAAAHEIPQELGDAAILLKAGYGRVQALALNLLSGLGGLVGALFVYLALNQLPTVLPYVIAFAAGSFLYVAMSDLIPSLHQGHVDVNPVAQVLLISAGLFTLLML</sequence>
<organism evidence="6 7">
    <name type="scientific">Luteitalea pratensis</name>
    <dbReference type="NCBI Taxonomy" id="1855912"/>
    <lineage>
        <taxon>Bacteria</taxon>
        <taxon>Pseudomonadati</taxon>
        <taxon>Acidobacteriota</taxon>
        <taxon>Vicinamibacteria</taxon>
        <taxon>Vicinamibacterales</taxon>
        <taxon>Vicinamibacteraceae</taxon>
        <taxon>Luteitalea</taxon>
    </lineage>
</organism>
<feature type="transmembrane region" description="Helical" evidence="5">
    <location>
        <begin position="71"/>
        <end position="90"/>
    </location>
</feature>
<evidence type="ECO:0000256" key="4">
    <source>
        <dbReference type="ARBA" id="ARBA00023136"/>
    </source>
</evidence>
<feature type="transmembrane region" description="Helical" evidence="5">
    <location>
        <begin position="225"/>
        <end position="245"/>
    </location>
</feature>
<evidence type="ECO:0000256" key="5">
    <source>
        <dbReference type="SAM" id="Phobius"/>
    </source>
</evidence>
<dbReference type="Pfam" id="PF02535">
    <property type="entry name" value="Zip"/>
    <property type="match status" value="1"/>
</dbReference>
<evidence type="ECO:0000256" key="1">
    <source>
        <dbReference type="ARBA" id="ARBA00004141"/>
    </source>
</evidence>
<feature type="transmembrane region" description="Helical" evidence="5">
    <location>
        <begin position="169"/>
        <end position="190"/>
    </location>
</feature>
<dbReference type="PANTHER" id="PTHR16950:SF16">
    <property type="entry name" value="ZINC TRANSPORTER ZIP13"/>
    <property type="match status" value="1"/>
</dbReference>
<dbReference type="AlphaFoldDB" id="A0A143PFY7"/>
<gene>
    <name evidence="6" type="primary">zupT</name>
    <name evidence="6" type="ORF">LuPra_00503</name>
</gene>
<proteinExistence type="predicted"/>
<evidence type="ECO:0000313" key="6">
    <source>
        <dbReference type="EMBL" id="AMY07336.1"/>
    </source>
</evidence>
<feature type="transmembrane region" description="Helical" evidence="5">
    <location>
        <begin position="38"/>
        <end position="59"/>
    </location>
</feature>
<dbReference type="RefSeq" id="WP_234800685.1">
    <property type="nucleotide sequence ID" value="NZ_CP015136.1"/>
</dbReference>
<dbReference type="KEGG" id="abac:LuPra_00503"/>
<evidence type="ECO:0000256" key="3">
    <source>
        <dbReference type="ARBA" id="ARBA00022989"/>
    </source>
</evidence>
<dbReference type="GO" id="GO:0016020">
    <property type="term" value="C:membrane"/>
    <property type="evidence" value="ECO:0007669"/>
    <property type="project" value="UniProtKB-SubCell"/>
</dbReference>
<dbReference type="GO" id="GO:0046873">
    <property type="term" value="F:metal ion transmembrane transporter activity"/>
    <property type="evidence" value="ECO:0007669"/>
    <property type="project" value="InterPro"/>
</dbReference>
<dbReference type="Proteomes" id="UP000076079">
    <property type="component" value="Chromosome"/>
</dbReference>
<comment type="subcellular location">
    <subcellularLocation>
        <location evidence="1">Membrane</location>
        <topology evidence="1">Multi-pass membrane protein</topology>
    </subcellularLocation>
</comment>